<dbReference type="InterPro" id="IPR013955">
    <property type="entry name" value="Rep_factor-A_C"/>
</dbReference>
<dbReference type="EMBL" id="CM000781">
    <property type="protein sequence ID" value="AQK68711.1"/>
    <property type="molecule type" value="Genomic_DNA"/>
</dbReference>
<evidence type="ECO:0000259" key="8">
    <source>
        <dbReference type="Pfam" id="PF14214"/>
    </source>
</evidence>
<feature type="domain" description="Helitron helicase-like" evidence="8">
    <location>
        <begin position="207"/>
        <end position="370"/>
    </location>
</feature>
<dbReference type="Pfam" id="PF16900">
    <property type="entry name" value="REPA_OB_2"/>
    <property type="match status" value="1"/>
</dbReference>
<keyword evidence="5" id="KW-0238">DNA-binding</keyword>
<accession>A0A1D6H1F7</accession>
<comment type="similarity">
    <text evidence="1">Belongs to the replication factor A protein 1 family.</text>
</comment>
<evidence type="ECO:0000313" key="10">
    <source>
        <dbReference type="EMBL" id="AQK68711.1"/>
    </source>
</evidence>
<dbReference type="AlphaFoldDB" id="A0A1D6H1F7"/>
<name>A0A1D6H1F7_MAIZE</name>
<evidence type="ECO:0000256" key="1">
    <source>
        <dbReference type="ARBA" id="ARBA00005690"/>
    </source>
</evidence>
<dbReference type="InParanoid" id="A0A1D6H1F7"/>
<dbReference type="PANTHER" id="PTHR47165:SF3">
    <property type="entry name" value="RETROTRANSPOSON-LIKE PROTEIN"/>
    <property type="match status" value="1"/>
</dbReference>
<evidence type="ECO:0000256" key="6">
    <source>
        <dbReference type="SAM" id="MobiDB-lite"/>
    </source>
</evidence>
<keyword evidence="2" id="KW-0479">Metal-binding</keyword>
<evidence type="ECO:0000259" key="9">
    <source>
        <dbReference type="Pfam" id="PF16900"/>
    </source>
</evidence>
<feature type="compositionally biased region" description="Basic and acidic residues" evidence="6">
    <location>
        <begin position="845"/>
        <end position="866"/>
    </location>
</feature>
<dbReference type="Gene3D" id="2.40.50.140">
    <property type="entry name" value="Nucleic acid-binding proteins"/>
    <property type="match status" value="3"/>
</dbReference>
<dbReference type="InterPro" id="IPR031657">
    <property type="entry name" value="REPA_OB_2"/>
</dbReference>
<sequence>MGAQIDKSVNNGRGPPLFKICGQVYHRVGSLLPLDGSPPKFIQLYIYDTANEVQNRIECIKDNEGPHQDLDPSIVKDLIKMLDLHNPLAKKFRMARERLANNKNEEFIIRLIGAREGDSVQYNLPSVEELAMLVVGDFSLDTFKRDIIIEMRSKELKRISALHPAFMALQYPLLFPFGERRFQIGIIYNGVNPSDKGKHTHMTMQEYYCHQFHYRKNQPNPYLCYGLLSSQAKVDARACIDESRLEYILQNQKNLRMETIQGITDAISHGYTSGNEMGKTIILPASHIGGRRYMIQNYHDSIAICRIHGPPDFFITFTCNASWPEIQKSFFEPGQNPPDRSDVVVRVFHMKLQDMLHDIKSRSFFGPCNADMEFTLIPNLVPQNRHAVIKGNGISAEIPGNLAEEKGSIIEENEIYEISRFTISSARQMFKPVHIDKMIHFTYHTIIKASLDSPSTFPRYVYHLTPLHQIESYIQKNEYFLDVLGVITQVSALKPVRTQTRESSNVIKEIIIKDINDVTMRLTLWAERAKAFKLDDVYNPLEQKPIVTLFVGCLAKNFQGAYLNGGTTCRWYFNPDIKEAAPYYQRFGSQKVKLQIPSEQEQQLSVAKETHVEHKTLHELLALDPYAFPKQGYECTVTIIEVPTTNRWWFPACTKCSRACRPQDGGYYCSYCKSEAYTLRYKLTFMGSDATATAQMFCFDTVARHIVGRPCETVLKQATEATPIPPDLAQIVSLKFTFRVTASNQTFAQREKQPTVLQINSIVVHGRQHYLPSGIQNTIDQGPSTPNKEATLKLLEESPSIAMERLSTKVSKDVGRKLTYSTQDKDIIGSQVLDVAQGTNADKGIPTDKGKEIEPHLQSPPKRESPLIKAKRSNLIFNLLQKGTNKDR</sequence>
<dbReference type="CDD" id="cd04481">
    <property type="entry name" value="RPA1_DBD_B_like"/>
    <property type="match status" value="1"/>
</dbReference>
<dbReference type="SMR" id="A0A1D6H1F7"/>
<evidence type="ECO:0000259" key="7">
    <source>
        <dbReference type="Pfam" id="PF08646"/>
    </source>
</evidence>
<dbReference type="Pfam" id="PF08646">
    <property type="entry name" value="Rep_fac-A_C"/>
    <property type="match status" value="1"/>
</dbReference>
<feature type="domain" description="Replication protein A OB" evidence="9">
    <location>
        <begin position="476"/>
        <end position="563"/>
    </location>
</feature>
<evidence type="ECO:0000256" key="2">
    <source>
        <dbReference type="ARBA" id="ARBA00022723"/>
    </source>
</evidence>
<dbReference type="InterPro" id="IPR047192">
    <property type="entry name" value="Euk_RPA1_DBD_C"/>
</dbReference>
<gene>
    <name evidence="10" type="ORF">ZEAMMB73_Zm00001d015349</name>
</gene>
<dbReference type="GO" id="GO:0003677">
    <property type="term" value="F:DNA binding"/>
    <property type="evidence" value="ECO:0007669"/>
    <property type="project" value="UniProtKB-KW"/>
</dbReference>
<organism evidence="10">
    <name type="scientific">Zea mays</name>
    <name type="common">Maize</name>
    <dbReference type="NCBI Taxonomy" id="4577"/>
    <lineage>
        <taxon>Eukaryota</taxon>
        <taxon>Viridiplantae</taxon>
        <taxon>Streptophyta</taxon>
        <taxon>Embryophyta</taxon>
        <taxon>Tracheophyta</taxon>
        <taxon>Spermatophyta</taxon>
        <taxon>Magnoliopsida</taxon>
        <taxon>Liliopsida</taxon>
        <taxon>Poales</taxon>
        <taxon>Poaceae</taxon>
        <taxon>PACMAD clade</taxon>
        <taxon>Panicoideae</taxon>
        <taxon>Andropogonodae</taxon>
        <taxon>Andropogoneae</taxon>
        <taxon>Tripsacinae</taxon>
        <taxon>Zea</taxon>
    </lineage>
</organism>
<dbReference type="eggNOG" id="KOG0851">
    <property type="taxonomic scope" value="Eukaryota"/>
</dbReference>
<dbReference type="InterPro" id="IPR012340">
    <property type="entry name" value="NA-bd_OB-fold"/>
</dbReference>
<dbReference type="GO" id="GO:0008270">
    <property type="term" value="F:zinc ion binding"/>
    <property type="evidence" value="ECO:0007669"/>
    <property type="project" value="UniProtKB-KW"/>
</dbReference>
<dbReference type="ExpressionAtlas" id="A0A1D6H1F7">
    <property type="expression patterns" value="baseline and differential"/>
</dbReference>
<keyword evidence="3" id="KW-0863">Zinc-finger</keyword>
<dbReference type="InterPro" id="IPR025476">
    <property type="entry name" value="Helitron_helicase-like"/>
</dbReference>
<feature type="domain" description="Replication factor A C-terminal" evidence="7">
    <location>
        <begin position="635"/>
        <end position="762"/>
    </location>
</feature>
<evidence type="ECO:0000256" key="3">
    <source>
        <dbReference type="ARBA" id="ARBA00022771"/>
    </source>
</evidence>
<dbReference type="Pfam" id="PF14214">
    <property type="entry name" value="Helitron_like_N"/>
    <property type="match status" value="1"/>
</dbReference>
<dbReference type="SUPFAM" id="SSF50249">
    <property type="entry name" value="Nucleic acid-binding proteins"/>
    <property type="match status" value="2"/>
</dbReference>
<proteinExistence type="inferred from homology"/>
<feature type="region of interest" description="Disordered" evidence="6">
    <location>
        <begin position="840"/>
        <end position="870"/>
    </location>
</feature>
<evidence type="ECO:0000256" key="4">
    <source>
        <dbReference type="ARBA" id="ARBA00022833"/>
    </source>
</evidence>
<evidence type="ECO:0000256" key="5">
    <source>
        <dbReference type="ARBA" id="ARBA00023125"/>
    </source>
</evidence>
<keyword evidence="4" id="KW-0862">Zinc</keyword>
<dbReference type="PANTHER" id="PTHR47165">
    <property type="entry name" value="OS03G0429900 PROTEIN"/>
    <property type="match status" value="1"/>
</dbReference>
<evidence type="ECO:0008006" key="11">
    <source>
        <dbReference type="Google" id="ProtNLM"/>
    </source>
</evidence>
<protein>
    <recommendedName>
        <fullName evidence="11">Retrotransposon-like protein</fullName>
    </recommendedName>
</protein>
<reference evidence="10" key="1">
    <citation type="submission" date="2015-12" db="EMBL/GenBank/DDBJ databases">
        <title>Update maize B73 reference genome by single molecule sequencing technologies.</title>
        <authorList>
            <consortium name="Maize Genome Sequencing Project"/>
            <person name="Ware D."/>
        </authorList>
    </citation>
    <scope>NUCLEOTIDE SEQUENCE</scope>
    <source>
        <tissue evidence="10">Seedling</tissue>
    </source>
</reference>
<dbReference type="CDD" id="cd04476">
    <property type="entry name" value="RPA1_DBD_C"/>
    <property type="match status" value="1"/>
</dbReference>
<dbReference type="STRING" id="4577.A0A1D6H1F7"/>